<feature type="domain" description="FMN hydroxy acid dehydrogenase" evidence="8">
    <location>
        <begin position="447"/>
        <end position="752"/>
    </location>
</feature>
<dbReference type="EMBL" id="NPDV01000002">
    <property type="protein sequence ID" value="PJZ54632.1"/>
    <property type="molecule type" value="Genomic_DNA"/>
</dbReference>
<accession>A0A2M9YSX2</accession>
<comment type="similarity">
    <text evidence="5">Belongs to the FMN-dependent alpha-hydroxy acid dehydrogenase family.</text>
</comment>
<dbReference type="PANTHER" id="PTHR10578">
    <property type="entry name" value="S -2-HYDROXY-ACID OXIDASE-RELATED"/>
    <property type="match status" value="1"/>
</dbReference>
<comment type="caution">
    <text evidence="9">The sequence shown here is derived from an EMBL/GenBank/DDBJ whole genome shotgun (WGS) entry which is preliminary data.</text>
</comment>
<dbReference type="SMART" id="SM01209">
    <property type="entry name" value="GARS_A"/>
    <property type="match status" value="1"/>
</dbReference>
<evidence type="ECO:0000259" key="7">
    <source>
        <dbReference type="PROSITE" id="PS50975"/>
    </source>
</evidence>
<dbReference type="FunFam" id="3.30.470.20:FF:000093">
    <property type="entry name" value="Phosphoribosylamine--glycine ligase-like protein"/>
    <property type="match status" value="1"/>
</dbReference>
<evidence type="ECO:0000313" key="12">
    <source>
        <dbReference type="Proteomes" id="UP000232188"/>
    </source>
</evidence>
<dbReference type="PROSITE" id="PS51349">
    <property type="entry name" value="FMN_HYDROXY_ACID_DH_2"/>
    <property type="match status" value="1"/>
</dbReference>
<evidence type="ECO:0000313" key="9">
    <source>
        <dbReference type="EMBL" id="PJZ54632.1"/>
    </source>
</evidence>
<evidence type="ECO:0000256" key="1">
    <source>
        <dbReference type="ARBA" id="ARBA00001917"/>
    </source>
</evidence>
<dbReference type="SUPFAM" id="SSF51395">
    <property type="entry name" value="FMN-linked oxidoreductases"/>
    <property type="match status" value="1"/>
</dbReference>
<comment type="cofactor">
    <cofactor evidence="1">
        <name>FMN</name>
        <dbReference type="ChEBI" id="CHEBI:58210"/>
    </cofactor>
</comment>
<dbReference type="Proteomes" id="UP000232188">
    <property type="component" value="Unassembled WGS sequence"/>
</dbReference>
<reference evidence="11 12" key="1">
    <citation type="submission" date="2017-07" db="EMBL/GenBank/DDBJ databases">
        <title>Leptospira spp. isolated from tropical soils.</title>
        <authorList>
            <person name="Thibeaux R."/>
            <person name="Iraola G."/>
            <person name="Ferres I."/>
            <person name="Bierque E."/>
            <person name="Girault D."/>
            <person name="Soupe-Gilbert M.-E."/>
            <person name="Picardeau M."/>
            <person name="Goarant C."/>
        </authorList>
    </citation>
    <scope>NUCLEOTIDE SEQUENCE [LARGE SCALE GENOMIC DNA]</scope>
    <source>
        <strain evidence="9 12">FH2-B-C1</strain>
        <strain evidence="10 11">FH2-B-D1</strain>
    </source>
</reference>
<name>A0A2M9YSX2_9LEPT</name>
<dbReference type="CDD" id="cd02809">
    <property type="entry name" value="alpha_hydroxyacid_oxid_FMN"/>
    <property type="match status" value="1"/>
</dbReference>
<keyword evidence="6" id="KW-0547">Nucleotide-binding</keyword>
<dbReference type="Gene3D" id="3.30.470.20">
    <property type="entry name" value="ATP-grasp fold, B domain"/>
    <property type="match status" value="1"/>
</dbReference>
<evidence type="ECO:0000313" key="11">
    <source>
        <dbReference type="Proteomes" id="UP000232149"/>
    </source>
</evidence>
<keyword evidence="2" id="KW-0285">Flavoprotein</keyword>
<dbReference type="RefSeq" id="WP_100784167.1">
    <property type="nucleotide sequence ID" value="NZ_NPDU01000030.1"/>
</dbReference>
<dbReference type="Pfam" id="PF13535">
    <property type="entry name" value="ATP-grasp_4"/>
    <property type="match status" value="1"/>
</dbReference>
<dbReference type="GO" id="GO:0005524">
    <property type="term" value="F:ATP binding"/>
    <property type="evidence" value="ECO:0007669"/>
    <property type="project" value="UniProtKB-UniRule"/>
</dbReference>
<dbReference type="InterPro" id="IPR012133">
    <property type="entry name" value="Alpha-hydoxy_acid_DH_FMN"/>
</dbReference>
<organism evidence="9 12">
    <name type="scientific">Leptospira adleri</name>
    <dbReference type="NCBI Taxonomy" id="2023186"/>
    <lineage>
        <taxon>Bacteria</taxon>
        <taxon>Pseudomonadati</taxon>
        <taxon>Spirochaetota</taxon>
        <taxon>Spirochaetia</taxon>
        <taxon>Leptospirales</taxon>
        <taxon>Leptospiraceae</taxon>
        <taxon>Leptospira</taxon>
    </lineage>
</organism>
<evidence type="ECO:0000259" key="8">
    <source>
        <dbReference type="PROSITE" id="PS51349"/>
    </source>
</evidence>
<evidence type="ECO:0000256" key="6">
    <source>
        <dbReference type="PROSITE-ProRule" id="PRU00409"/>
    </source>
</evidence>
<evidence type="ECO:0000256" key="3">
    <source>
        <dbReference type="ARBA" id="ARBA00022643"/>
    </source>
</evidence>
<evidence type="ECO:0000313" key="10">
    <source>
        <dbReference type="EMBL" id="PJZ61527.1"/>
    </source>
</evidence>
<dbReference type="FunFam" id="3.20.20.70:FF:000263">
    <property type="entry name" value="Putative FMN-dependent dehydrogenase"/>
    <property type="match status" value="1"/>
</dbReference>
<dbReference type="InterPro" id="IPR037396">
    <property type="entry name" value="FMN_HAD"/>
</dbReference>
<dbReference type="GO" id="GO:0046872">
    <property type="term" value="F:metal ion binding"/>
    <property type="evidence" value="ECO:0007669"/>
    <property type="project" value="InterPro"/>
</dbReference>
<dbReference type="Gene3D" id="3.40.50.20">
    <property type="match status" value="1"/>
</dbReference>
<proteinExistence type="inferred from homology"/>
<dbReference type="GO" id="GO:0010181">
    <property type="term" value="F:FMN binding"/>
    <property type="evidence" value="ECO:0007669"/>
    <property type="project" value="InterPro"/>
</dbReference>
<dbReference type="InterPro" id="IPR000262">
    <property type="entry name" value="FMN-dep_DH"/>
</dbReference>
<dbReference type="Pfam" id="PF01070">
    <property type="entry name" value="FMN_dh"/>
    <property type="match status" value="2"/>
</dbReference>
<dbReference type="AlphaFoldDB" id="A0A2M9YSX2"/>
<dbReference type="EMBL" id="NPDU01000030">
    <property type="protein sequence ID" value="PJZ61527.1"/>
    <property type="molecule type" value="Genomic_DNA"/>
</dbReference>
<gene>
    <name evidence="10" type="ORF">CH376_12630</name>
    <name evidence="9" type="ORF">CH380_02600</name>
</gene>
<keyword evidence="3" id="KW-0288">FMN</keyword>
<dbReference type="InterPro" id="IPR040570">
    <property type="entry name" value="LAL_C2"/>
</dbReference>
<feature type="domain" description="ATP-grasp" evidence="7">
    <location>
        <begin position="118"/>
        <end position="311"/>
    </location>
</feature>
<dbReference type="GO" id="GO:0016491">
    <property type="term" value="F:oxidoreductase activity"/>
    <property type="evidence" value="ECO:0007669"/>
    <property type="project" value="UniProtKB-KW"/>
</dbReference>
<dbReference type="PANTHER" id="PTHR10578:SF107">
    <property type="entry name" value="2-HYDROXYACID OXIDASE 1"/>
    <property type="match status" value="1"/>
</dbReference>
<dbReference type="Pfam" id="PF18603">
    <property type="entry name" value="LAL_C2"/>
    <property type="match status" value="1"/>
</dbReference>
<dbReference type="PROSITE" id="PS50975">
    <property type="entry name" value="ATP_GRASP"/>
    <property type="match status" value="1"/>
</dbReference>
<evidence type="ECO:0000256" key="4">
    <source>
        <dbReference type="ARBA" id="ARBA00023002"/>
    </source>
</evidence>
<keyword evidence="4" id="KW-0560">Oxidoreductase</keyword>
<dbReference type="SUPFAM" id="SSF56059">
    <property type="entry name" value="Glutathione synthetase ATP-binding domain-like"/>
    <property type="match status" value="1"/>
</dbReference>
<dbReference type="InterPro" id="IPR011761">
    <property type="entry name" value="ATP-grasp"/>
</dbReference>
<evidence type="ECO:0000256" key="5">
    <source>
        <dbReference type="ARBA" id="ARBA00024042"/>
    </source>
</evidence>
<dbReference type="InterPro" id="IPR013815">
    <property type="entry name" value="ATP_grasp_subdomain_1"/>
</dbReference>
<keyword evidence="11" id="KW-1185">Reference proteome</keyword>
<dbReference type="Proteomes" id="UP000232149">
    <property type="component" value="Unassembled WGS sequence"/>
</dbReference>
<keyword evidence="6" id="KW-0067">ATP-binding</keyword>
<dbReference type="InterPro" id="IPR013785">
    <property type="entry name" value="Aldolase_TIM"/>
</dbReference>
<dbReference type="Gene3D" id="3.20.20.70">
    <property type="entry name" value="Aldolase class I"/>
    <property type="match status" value="1"/>
</dbReference>
<protein>
    <submittedName>
        <fullName evidence="9">Dehydrogenase</fullName>
    </submittedName>
</protein>
<dbReference type="Gene3D" id="3.30.1490.20">
    <property type="entry name" value="ATP-grasp fold, A domain"/>
    <property type="match status" value="1"/>
</dbReference>
<sequence length="760" mass="81856">MSVNHKITGKTIMIVGGGLLQVPIIQTARMMKLTTVVADMNGDAPGMKICDIPMVMSTKDIEGMVRESKKLATKIKIDGVITAGTDASMTVAAVANALDLPGIRYVDAEAASNKVKMRERLKKAGIPLPGFAPVWSLADTREALEFLKFPLVMKPADNMGARGVIKVSNREELQAAFKHAKKYSPTGEMILEEYMPGPEVSVDALTWNGNFVITGIADRIIEREPFFIEMGHNMPSALSPSVLKEVEDVMFRSMKALGITLGAGKGDIKVTPDGVKVGEIAARLSGGFMSAFTFPLSSGINLNRAAILIALGEEPDNLTPTVQRVSIERCLLAPRGKLLAIDGIEDTRKIEGVNDLFFMNKIGDIIQEPTNNIEKTGHVIISADTLEKAEAVFEKVKNTIRFTCDELYSVSEKEIQQNARTRFGKDICWVCKVCDGTDCASGVPGMGGLGRMLTFQDNVAALQEYSILPRYIREHTNAKVETKFLGKKLRTPIMAAPMTGAVTNMNGAMDEFTFAATLLEGCQSSGTLAWLGDGASPDKYLIMLEAVRKTKADAILICKPREDEGLLKERFQESETAGIFAVGMDVDAVNFKTMTMKNISSVTRNVSRLAKIRSLTKLPFIVKGVMTPEDARLAIDAGADCIVVSNHGGRVLDDMPGTARVLSGIRKAVGESFPIAVDGGVRSGMDVFKMIALGADAVLLGRPMAIFGVGGGVAGIRFLISQYTESLLQSMNVTGAENLKGIGAGLLFRKKIDEENSASP</sequence>
<evidence type="ECO:0000256" key="2">
    <source>
        <dbReference type="ARBA" id="ARBA00022630"/>
    </source>
</evidence>